<organism evidence="1 2">
    <name type="scientific">Thiothrix lacustris</name>
    <dbReference type="NCBI Taxonomy" id="525917"/>
    <lineage>
        <taxon>Bacteria</taxon>
        <taxon>Pseudomonadati</taxon>
        <taxon>Pseudomonadota</taxon>
        <taxon>Gammaproteobacteria</taxon>
        <taxon>Thiotrichales</taxon>
        <taxon>Thiotrichaceae</taxon>
        <taxon>Thiothrix</taxon>
    </lineage>
</organism>
<proteinExistence type="predicted"/>
<gene>
    <name evidence="1" type="ORF">BWK73_24695</name>
</gene>
<accession>A0A1Y1QLM2</accession>
<evidence type="ECO:0000313" key="2">
    <source>
        <dbReference type="Proteomes" id="UP000192491"/>
    </source>
</evidence>
<protein>
    <submittedName>
        <fullName evidence="1">Uncharacterized protein</fullName>
    </submittedName>
</protein>
<dbReference type="AlphaFoldDB" id="A0A1Y1QLM2"/>
<evidence type="ECO:0000313" key="1">
    <source>
        <dbReference type="EMBL" id="OQX08693.1"/>
    </source>
</evidence>
<dbReference type="EMBL" id="MTEJ01000168">
    <property type="protein sequence ID" value="OQX08693.1"/>
    <property type="molecule type" value="Genomic_DNA"/>
</dbReference>
<comment type="caution">
    <text evidence="1">The sequence shown here is derived from an EMBL/GenBank/DDBJ whole genome shotgun (WGS) entry which is preliminary data.</text>
</comment>
<reference evidence="1 2" key="1">
    <citation type="submission" date="2017-01" db="EMBL/GenBank/DDBJ databases">
        <title>Novel large sulfur bacteria in the metagenomes of groundwater-fed chemosynthetic microbial mats in the Lake Huron basin.</title>
        <authorList>
            <person name="Sharrar A.M."/>
            <person name="Flood B.E."/>
            <person name="Bailey J.V."/>
            <person name="Jones D.S."/>
            <person name="Biddanda B."/>
            <person name="Ruberg S.A."/>
            <person name="Marcus D.N."/>
            <person name="Dick G.J."/>
        </authorList>
    </citation>
    <scope>NUCLEOTIDE SEQUENCE [LARGE SCALE GENOMIC DNA]</scope>
    <source>
        <strain evidence="1">A8</strain>
    </source>
</reference>
<name>A0A1Y1QLM2_9GAMM</name>
<dbReference type="Proteomes" id="UP000192491">
    <property type="component" value="Unassembled WGS sequence"/>
</dbReference>
<sequence length="189" mass="21329">MALRDWLNPDYDPLATVNPANCLKNEPKLAGLATISKRLASSANLQHTDSIGEKSRISRISKISISNAPELKKHGMNRLEAAAAGLPVTLEELAVFFADDLQEFGEGRVKQAGIVQAVRWYAYQYKGREEPQPEEIPAGMVRCTDCLQNRCTYRQVTPYGNVVMQSSPAWRWCDDYTARVHNLDDYRKR</sequence>